<dbReference type="VEuPathDB" id="FungiDB:VP01_2964g1"/>
<dbReference type="STRING" id="27349.A0A0L6V1K4"/>
<dbReference type="AlphaFoldDB" id="A0A0L6V1K4"/>
<organism evidence="1 2">
    <name type="scientific">Puccinia sorghi</name>
    <dbReference type="NCBI Taxonomy" id="27349"/>
    <lineage>
        <taxon>Eukaryota</taxon>
        <taxon>Fungi</taxon>
        <taxon>Dikarya</taxon>
        <taxon>Basidiomycota</taxon>
        <taxon>Pucciniomycotina</taxon>
        <taxon>Pucciniomycetes</taxon>
        <taxon>Pucciniales</taxon>
        <taxon>Pucciniaceae</taxon>
        <taxon>Puccinia</taxon>
    </lineage>
</organism>
<keyword evidence="2" id="KW-1185">Reference proteome</keyword>
<gene>
    <name evidence="1" type="ORF">VP01_2964g1</name>
</gene>
<protein>
    <submittedName>
        <fullName evidence="1">Uncharacterized protein</fullName>
    </submittedName>
</protein>
<accession>A0A0L6V1K4</accession>
<dbReference type="Proteomes" id="UP000037035">
    <property type="component" value="Unassembled WGS sequence"/>
</dbReference>
<name>A0A0L6V1K4_9BASI</name>
<proteinExistence type="predicted"/>
<dbReference type="EMBL" id="LAVV01007906">
    <property type="protein sequence ID" value="KNZ54362.1"/>
    <property type="molecule type" value="Genomic_DNA"/>
</dbReference>
<evidence type="ECO:0000313" key="1">
    <source>
        <dbReference type="EMBL" id="KNZ54362.1"/>
    </source>
</evidence>
<sequence length="165" mass="18257">MEQLSVQPRANGDASIRSNIADGDSAVITVYDCGKESIRLVACSMMYLVVASKGLIASTSPRALSHSERVELDTFPTNIQQVFRHLRIDPELTYLICCPDCFALYPDDATAPETCLHRWLRSKTCKPSNDLSGNLLAASRSDIMLFKTFMIGLPVSSPEMRLKMP</sequence>
<reference evidence="1 2" key="1">
    <citation type="submission" date="2015-08" db="EMBL/GenBank/DDBJ databases">
        <title>Next Generation Sequencing and Analysis of the Genome of Puccinia sorghi L Schw, the Causal Agent of Maize Common Rust.</title>
        <authorList>
            <person name="Rochi L."/>
            <person name="Burguener G."/>
            <person name="Darino M."/>
            <person name="Turjanski A."/>
            <person name="Kreff E."/>
            <person name="Dieguez M.J."/>
            <person name="Sacco F."/>
        </authorList>
    </citation>
    <scope>NUCLEOTIDE SEQUENCE [LARGE SCALE GENOMIC DNA]</scope>
    <source>
        <strain evidence="1 2">RO10H11247</strain>
    </source>
</reference>
<comment type="caution">
    <text evidence="1">The sequence shown here is derived from an EMBL/GenBank/DDBJ whole genome shotgun (WGS) entry which is preliminary data.</text>
</comment>
<evidence type="ECO:0000313" key="2">
    <source>
        <dbReference type="Proteomes" id="UP000037035"/>
    </source>
</evidence>